<dbReference type="SUPFAM" id="SSF51735">
    <property type="entry name" value="NAD(P)-binding Rossmann-fold domains"/>
    <property type="match status" value="2"/>
</dbReference>
<dbReference type="GO" id="GO:0008168">
    <property type="term" value="F:methyltransferase activity"/>
    <property type="evidence" value="ECO:0007669"/>
    <property type="project" value="UniProtKB-KW"/>
</dbReference>
<feature type="region of interest" description="C-terminal hotdog fold" evidence="8">
    <location>
        <begin position="1040"/>
        <end position="1184"/>
    </location>
</feature>
<dbReference type="InterPro" id="IPR001227">
    <property type="entry name" value="Ac_transferase_dom_sf"/>
</dbReference>
<dbReference type="CDD" id="cd00833">
    <property type="entry name" value="PKS"/>
    <property type="match status" value="1"/>
</dbReference>
<evidence type="ECO:0000256" key="7">
    <source>
        <dbReference type="ARBA" id="ARBA00023315"/>
    </source>
</evidence>
<dbReference type="InterPro" id="IPR049551">
    <property type="entry name" value="PKS_DH_C"/>
</dbReference>
<dbReference type="InterPro" id="IPR049900">
    <property type="entry name" value="PKS_mFAS_DH"/>
</dbReference>
<keyword evidence="2" id="KW-0597">Phosphoprotein</keyword>
<dbReference type="GO" id="GO:0044550">
    <property type="term" value="P:secondary metabolite biosynthetic process"/>
    <property type="evidence" value="ECO:0007669"/>
    <property type="project" value="UniProtKB-ARBA"/>
</dbReference>
<evidence type="ECO:0000259" key="10">
    <source>
        <dbReference type="PROSITE" id="PS52019"/>
    </source>
</evidence>
<dbReference type="InterPro" id="IPR020841">
    <property type="entry name" value="PKS_Beta-ketoAc_synthase_dom"/>
</dbReference>
<feature type="domain" description="Ketosynthase family 3 (KS3)" evidence="9">
    <location>
        <begin position="19"/>
        <end position="437"/>
    </location>
</feature>
<dbReference type="InterPro" id="IPR020843">
    <property type="entry name" value="ER"/>
</dbReference>
<dbReference type="CDD" id="cd05195">
    <property type="entry name" value="enoyl_red"/>
    <property type="match status" value="1"/>
</dbReference>
<dbReference type="InterPro" id="IPR020807">
    <property type="entry name" value="PKS_DH"/>
</dbReference>
<dbReference type="GO" id="GO:0016491">
    <property type="term" value="F:oxidoreductase activity"/>
    <property type="evidence" value="ECO:0007669"/>
    <property type="project" value="InterPro"/>
</dbReference>
<dbReference type="Gene3D" id="3.40.50.720">
    <property type="entry name" value="NAD(P)-binding Rossmann-like Domain"/>
    <property type="match status" value="2"/>
</dbReference>
<dbReference type="SMART" id="SM00822">
    <property type="entry name" value="PKS_KR"/>
    <property type="match status" value="1"/>
</dbReference>
<gene>
    <name evidence="11" type="ORF">BDV40DRAFT_307728</name>
</gene>
<dbReference type="SUPFAM" id="SSF52151">
    <property type="entry name" value="FabD/lysophospholipase-like"/>
    <property type="match status" value="1"/>
</dbReference>
<dbReference type="GO" id="GO:1901336">
    <property type="term" value="P:lactone biosynthetic process"/>
    <property type="evidence" value="ECO:0007669"/>
    <property type="project" value="UniProtKB-ARBA"/>
</dbReference>
<dbReference type="InterPro" id="IPR013968">
    <property type="entry name" value="PKS_KR"/>
</dbReference>
<evidence type="ECO:0000313" key="12">
    <source>
        <dbReference type="Proteomes" id="UP000326950"/>
    </source>
</evidence>
<dbReference type="FunFam" id="3.40.50.720:FF:000209">
    <property type="entry name" value="Polyketide synthase Pks12"/>
    <property type="match status" value="1"/>
</dbReference>
<keyword evidence="12" id="KW-1185">Reference proteome</keyword>
<evidence type="ECO:0000313" key="11">
    <source>
        <dbReference type="EMBL" id="KAE8158555.1"/>
    </source>
</evidence>
<dbReference type="SUPFAM" id="SSF50129">
    <property type="entry name" value="GroES-like"/>
    <property type="match status" value="1"/>
</dbReference>
<dbReference type="InterPro" id="IPR014030">
    <property type="entry name" value="Ketoacyl_synth_N"/>
</dbReference>
<dbReference type="GO" id="GO:0032259">
    <property type="term" value="P:methylation"/>
    <property type="evidence" value="ECO:0007669"/>
    <property type="project" value="UniProtKB-KW"/>
</dbReference>
<dbReference type="InterPro" id="IPR014043">
    <property type="entry name" value="Acyl_transferase_dom"/>
</dbReference>
<name>A0A5N6UIU2_ASPTM</name>
<evidence type="ECO:0000256" key="1">
    <source>
        <dbReference type="ARBA" id="ARBA00022450"/>
    </source>
</evidence>
<dbReference type="OrthoDB" id="329835at2759"/>
<dbReference type="InterPro" id="IPR013154">
    <property type="entry name" value="ADH-like_N"/>
</dbReference>
<sequence length="2383" mass="262866">MEAKMSYCRETCAESKGGPPPIAIVGMAMRLPGGIRSSEEFWELLINKKDASTRVPQSRYNIDAFYHPTKPQSVKTRSGYFLQEDYVGSADMTFFETAGYDAGKLDPQQMLLMEVVWECMENAGQRDWRGKDIGCYVGVFGEDWHDLSAKETQDIPRVHAFATGAFALSNRVSYEYDLKGPSVTVQTACSSSMVALHEACCALYAGTCSSAVVAGANMILSPTMTANMSDNMVLSASGHCKTFDATADGYARAEAVNAIFLKPLDEAIKDGDPIRSIIRSTSANFDGRTEKIFSPDADSQERLIRQAYQRAHIDDFAQTAFFECHGTGTKAGDLAEGMAVGRIFGPEGIYIGAVKPNVGHGEGASGLTSIIKAVLALEHRTIPPNIHFTTPNPKIPFKKNGLQVPTEPTPWPSNRADRVSVNCFGIGGANAHAVLELPASVRRKAGKRGANAEPEGSRLLVVSAQSEESLQKQVRNTQAYIKIHPESLNDVAYTLGMRRDHLKYRAFMASTKDGRLEGETRKLPCCTQSPVVFTFSGQGTQWPEMGRGLIERFTTFRKDIQKMDGILQRLAHIPSWSIEEELLSPKGSSRINEPEISQPLVMAVQIGIVNLLASWGICPAAVVGHSSGEIAAAYTAGAISVETAMIVSYYRGQAIKLNRRAGGMAVVGLSREEVLPFLVDGVLVACENSPQCINLSGDKDALAIVIESIRKEMPETFHSVVNVDVAYHSHHMYCLGKVYESLISPYIETNKSMIPMYSSVTGSVIPGPAFLDAAYWRRNLESPVLYRGAVEALLEKTMSDHVIFIEVGPHSVLSGITKQIFSDRKGMLHYIPTLFKDADASSCLLNAAGMMHLFNYCLDFRRINGTGETLVDLPVYPWHYTSVNWKESRVSREWRFRKYPQHELLGCRMLESSNLEPAWRNILHLDNVPWLHDHKVFGETTFPFAGFIAVVNEAMRQISGSIDCTLSDVYIQTPLILDVSAGIEIITSLKPIRLSTTVDSEWYEFTIASYDGRTWTKHSVGKARAGRHRPEEPNDTKRLPRCVSTDACYRAFQALGLQYGPCFRKLENITADPMSCTATATVCNEPAQDECKYNIHPTAVDQCLQLLSVAGSRGRAREATKLYLPTFVEKVYVGQGGPLLHIEASISSPAANQPLGDATILFEGQLVASMQGALMVPVTGSELRKDSDSGVPLGSYMEWLPDISLNPLEQLLGAFPRRGTQKYDLEDLPILSLLEIAQHVGRTSPSVPYLQSLETPHRAEVHTDALLHSRHNLVERFRHDVQPGSLAKLNKNVVEHYTDILQGTVDPLMILRQEDGLAVLYESFFHNEGLCNFFALLRHSKPVLKVLEVGAGTGGSTAYVLKAFLSEGGKGLYSQYMCTDINWSFLNRAKDVFKDHKGFEFKTLDICMNPNEQGFELQSYDLVIASNVLGAVANLHEALQNMKSLLAPGGYLLIQEFDAMAPSSLCITGLLPDWWGDRGDFYTPCICPEKWTEELSNAGFKGLSKHMSLNSTSLTGSFTQVASVPYGEDNSGENVVLLGPQNHPWAQQVAKALLKSGYAVSWGSLEDLEGPFFKNMNEKRLDDFKLLVASSARILWVTRSLQIACDDPDYGLVLGVSRTIKREEGPYFGTFEIDNFDENAAAALLRVHEKFCQQSHAKVHIGRYQWTSLTDRLFVDTEIDRPTRLAVSSYGSLNSLHWASDAEVPQTLAVDEVEIDINFVGLNFRDVMIALGFMAHEGEFGCEASGIVRRVGSNVNHLSAGDRVCLAQPGLFRTRKVVPGSSCVRIPETLTLEDAATMGVVYGTAYYSLLDLGGLQKSQSVLIHAACGGVGLAAIQICLVYGAEIYATVGSEEKAKYLIDTFGIRRDHIFNSRDSSFEHDVLRITEGRGVDLVLNSLAGELLHASWRCVAKFGKMLEIGKMDIIGRGKLSMDVFSGNRTFFGIDLMELGQKPGFTRSIELFEQGKIHPIRPLKIVVPTEVEKAFRDMQQGLHMGKIAVKMNHNPVEFVPRRTRQQFSLSPDASYLLVGGLGGIGRAIATWMVEKGARHLIFLSRSAGESDMDQAFFQELYVQGCLAIPVKGNVAILDDVKRAVAASPMPICGVLQLSMVLRDQFFPAITYENWQATLAPKVEGTWNLHRILTGKALKFFVAFGSIAGVMGHQGQVSYSAANTFLNSFVQYRRALGLPASVVNLGCVDEIGYLATDNLRLREGMRAASVSLLSEQDVLDALEVAITRQRFKETSTQRVLISDENTLGMSNMRHRSDPTVRQLWGKEARFSAYANFETHATRQLNSGAIEKVMETIAIIENSPELLDDPCLVDQVAREILDAIRTLSGVGKDQDDKQILQTPIDSLMIFEIRSWHRRYFNVELSAKDLANVGTLA</sequence>
<dbReference type="SMART" id="SM00827">
    <property type="entry name" value="PKS_AT"/>
    <property type="match status" value="1"/>
</dbReference>
<dbReference type="InterPro" id="IPR016039">
    <property type="entry name" value="Thiolase-like"/>
</dbReference>
<dbReference type="InterPro" id="IPR036291">
    <property type="entry name" value="NAD(P)-bd_dom_sf"/>
</dbReference>
<dbReference type="PROSITE" id="PS52004">
    <property type="entry name" value="KS3_2"/>
    <property type="match status" value="1"/>
</dbReference>
<feature type="active site" description="Proton acceptor; for dehydratase activity" evidence="8">
    <location>
        <position position="934"/>
    </location>
</feature>
<dbReference type="Gene3D" id="3.90.180.10">
    <property type="entry name" value="Medium-chain alcohol dehydrogenases, catalytic domain"/>
    <property type="match status" value="1"/>
</dbReference>
<dbReference type="InterPro" id="IPR013149">
    <property type="entry name" value="ADH-like_C"/>
</dbReference>
<dbReference type="InterPro" id="IPR018201">
    <property type="entry name" value="Ketoacyl_synth_AS"/>
</dbReference>
<keyword evidence="4" id="KW-0808">Transferase</keyword>
<reference evidence="11 12" key="1">
    <citation type="submission" date="2019-04" db="EMBL/GenBank/DDBJ databases">
        <title>Friends and foes A comparative genomics study of 23 Aspergillus species from section Flavi.</title>
        <authorList>
            <consortium name="DOE Joint Genome Institute"/>
            <person name="Kjaerbolling I."/>
            <person name="Vesth T."/>
            <person name="Frisvad J.C."/>
            <person name="Nybo J.L."/>
            <person name="Theobald S."/>
            <person name="Kildgaard S."/>
            <person name="Isbrandt T."/>
            <person name="Kuo A."/>
            <person name="Sato A."/>
            <person name="Lyhne E.K."/>
            <person name="Kogle M.E."/>
            <person name="Wiebenga A."/>
            <person name="Kun R.S."/>
            <person name="Lubbers R.J."/>
            <person name="Makela M.R."/>
            <person name="Barry K."/>
            <person name="Chovatia M."/>
            <person name="Clum A."/>
            <person name="Daum C."/>
            <person name="Haridas S."/>
            <person name="He G."/>
            <person name="LaButti K."/>
            <person name="Lipzen A."/>
            <person name="Mondo S."/>
            <person name="Riley R."/>
            <person name="Salamov A."/>
            <person name="Simmons B.A."/>
            <person name="Magnuson J.K."/>
            <person name="Henrissat B."/>
            <person name="Mortensen U.H."/>
            <person name="Larsen T.O."/>
            <person name="Devries R.P."/>
            <person name="Grigoriev I.V."/>
            <person name="Machida M."/>
            <person name="Baker S.E."/>
            <person name="Andersen M.R."/>
        </authorList>
    </citation>
    <scope>NUCLEOTIDE SEQUENCE [LARGE SCALE GENOMIC DNA]</scope>
    <source>
        <strain evidence="11 12">CBS 117626</strain>
    </source>
</reference>
<dbReference type="InterPro" id="IPR014031">
    <property type="entry name" value="Ketoacyl_synth_C"/>
</dbReference>
<dbReference type="SMART" id="SM00826">
    <property type="entry name" value="PKS_DH"/>
    <property type="match status" value="1"/>
</dbReference>
<evidence type="ECO:0000256" key="3">
    <source>
        <dbReference type="ARBA" id="ARBA00022603"/>
    </source>
</evidence>
<dbReference type="Gene3D" id="3.40.366.10">
    <property type="entry name" value="Malonyl-Coenzyme A Acyl Carrier Protein, domain 2"/>
    <property type="match status" value="1"/>
</dbReference>
<dbReference type="Pfam" id="PF21089">
    <property type="entry name" value="PKS_DH_N"/>
    <property type="match status" value="1"/>
</dbReference>
<dbReference type="Pfam" id="PF08659">
    <property type="entry name" value="KR"/>
    <property type="match status" value="1"/>
</dbReference>
<dbReference type="EMBL" id="ML738693">
    <property type="protein sequence ID" value="KAE8158555.1"/>
    <property type="molecule type" value="Genomic_DNA"/>
</dbReference>
<dbReference type="SUPFAM" id="SSF53901">
    <property type="entry name" value="Thiolase-like"/>
    <property type="match status" value="1"/>
</dbReference>
<evidence type="ECO:0000256" key="2">
    <source>
        <dbReference type="ARBA" id="ARBA00022553"/>
    </source>
</evidence>
<dbReference type="Gene3D" id="3.40.50.150">
    <property type="entry name" value="Vaccinia Virus protein VP39"/>
    <property type="match status" value="1"/>
</dbReference>
<dbReference type="SUPFAM" id="SSF53335">
    <property type="entry name" value="S-adenosyl-L-methionine-dependent methyltransferases"/>
    <property type="match status" value="1"/>
</dbReference>
<evidence type="ECO:0000256" key="4">
    <source>
        <dbReference type="ARBA" id="ARBA00022679"/>
    </source>
</evidence>
<dbReference type="InterPro" id="IPR011032">
    <property type="entry name" value="GroES-like_sf"/>
</dbReference>
<dbReference type="Pfam" id="PF00107">
    <property type="entry name" value="ADH_zinc_N"/>
    <property type="match status" value="1"/>
</dbReference>
<dbReference type="GO" id="GO:0004315">
    <property type="term" value="F:3-oxoacyl-[acyl-carrier-protein] synthase activity"/>
    <property type="evidence" value="ECO:0007669"/>
    <property type="project" value="InterPro"/>
</dbReference>
<dbReference type="InterPro" id="IPR016035">
    <property type="entry name" value="Acyl_Trfase/lysoPLipase"/>
</dbReference>
<dbReference type="GO" id="GO:0006633">
    <property type="term" value="P:fatty acid biosynthetic process"/>
    <property type="evidence" value="ECO:0007669"/>
    <property type="project" value="InterPro"/>
</dbReference>
<dbReference type="Gene3D" id="3.10.129.110">
    <property type="entry name" value="Polyketide synthase dehydratase"/>
    <property type="match status" value="1"/>
</dbReference>
<evidence type="ECO:0000256" key="6">
    <source>
        <dbReference type="ARBA" id="ARBA00023268"/>
    </source>
</evidence>
<feature type="active site" description="Proton donor; for dehydratase activity" evidence="8">
    <location>
        <position position="1101"/>
    </location>
</feature>
<dbReference type="PANTHER" id="PTHR43775">
    <property type="entry name" value="FATTY ACID SYNTHASE"/>
    <property type="match status" value="1"/>
</dbReference>
<dbReference type="Pfam" id="PF00109">
    <property type="entry name" value="ketoacyl-synt"/>
    <property type="match status" value="1"/>
</dbReference>
<dbReference type="Proteomes" id="UP000326950">
    <property type="component" value="Unassembled WGS sequence"/>
</dbReference>
<dbReference type="Pfam" id="PF02801">
    <property type="entry name" value="Ketoacyl-synt_C"/>
    <property type="match status" value="1"/>
</dbReference>
<dbReference type="SMART" id="SM00825">
    <property type="entry name" value="PKS_KS"/>
    <property type="match status" value="1"/>
</dbReference>
<evidence type="ECO:0000256" key="8">
    <source>
        <dbReference type="PROSITE-ProRule" id="PRU01363"/>
    </source>
</evidence>
<feature type="region of interest" description="N-terminal hotdog fold" evidence="8">
    <location>
        <begin position="902"/>
        <end position="1030"/>
    </location>
</feature>
<evidence type="ECO:0000259" key="9">
    <source>
        <dbReference type="PROSITE" id="PS52004"/>
    </source>
</evidence>
<keyword evidence="6" id="KW-0511">Multifunctional enzyme</keyword>
<dbReference type="PANTHER" id="PTHR43775:SF49">
    <property type="entry name" value="SYNTHASE, PUTATIVE (JCVI)-RELATED"/>
    <property type="match status" value="1"/>
</dbReference>
<keyword evidence="7" id="KW-0012">Acyltransferase</keyword>
<keyword evidence="1" id="KW-0596">Phosphopantetheine</keyword>
<dbReference type="InterPro" id="IPR057326">
    <property type="entry name" value="KR_dom"/>
</dbReference>
<dbReference type="InterPro" id="IPR049552">
    <property type="entry name" value="PKS_DH_N"/>
</dbReference>
<dbReference type="InterPro" id="IPR013217">
    <property type="entry name" value="Methyltransf_12"/>
</dbReference>
<dbReference type="InterPro" id="IPR029063">
    <property type="entry name" value="SAM-dependent_MTases_sf"/>
</dbReference>
<protein>
    <submittedName>
        <fullName evidence="11">Putative polyketide synthase</fullName>
    </submittedName>
</protein>
<dbReference type="CDD" id="cd02440">
    <property type="entry name" value="AdoMet_MTases"/>
    <property type="match status" value="1"/>
</dbReference>
<dbReference type="Pfam" id="PF00698">
    <property type="entry name" value="Acyl_transf_1"/>
    <property type="match status" value="1"/>
</dbReference>
<dbReference type="InterPro" id="IPR050091">
    <property type="entry name" value="PKS_NRPS_Biosynth_Enz"/>
</dbReference>
<dbReference type="Pfam" id="PF08242">
    <property type="entry name" value="Methyltransf_12"/>
    <property type="match status" value="1"/>
</dbReference>
<dbReference type="Pfam" id="PF16197">
    <property type="entry name" value="KAsynt_C_assoc"/>
    <property type="match status" value="1"/>
</dbReference>
<dbReference type="Gene3D" id="3.40.47.10">
    <property type="match status" value="1"/>
</dbReference>
<organism evidence="11 12">
    <name type="scientific">Aspergillus tamarii</name>
    <dbReference type="NCBI Taxonomy" id="41984"/>
    <lineage>
        <taxon>Eukaryota</taxon>
        <taxon>Fungi</taxon>
        <taxon>Dikarya</taxon>
        <taxon>Ascomycota</taxon>
        <taxon>Pezizomycotina</taxon>
        <taxon>Eurotiomycetes</taxon>
        <taxon>Eurotiomycetidae</taxon>
        <taxon>Eurotiales</taxon>
        <taxon>Aspergillaceae</taxon>
        <taxon>Aspergillus</taxon>
        <taxon>Aspergillus subgen. Circumdati</taxon>
    </lineage>
</organism>
<dbReference type="SMART" id="SM00829">
    <property type="entry name" value="PKS_ER"/>
    <property type="match status" value="1"/>
</dbReference>
<proteinExistence type="predicted"/>
<dbReference type="PROSITE" id="PS00606">
    <property type="entry name" value="KS3_1"/>
    <property type="match status" value="1"/>
</dbReference>
<dbReference type="Pfam" id="PF14765">
    <property type="entry name" value="PS-DH"/>
    <property type="match status" value="1"/>
</dbReference>
<keyword evidence="5" id="KW-0521">NADP</keyword>
<feature type="domain" description="PKS/mFAS DH" evidence="10">
    <location>
        <begin position="902"/>
        <end position="1184"/>
    </location>
</feature>
<dbReference type="SUPFAM" id="SSF55048">
    <property type="entry name" value="Probable ACP-binding domain of malonyl-CoA ACP transacylase"/>
    <property type="match status" value="1"/>
</dbReference>
<dbReference type="Pfam" id="PF08240">
    <property type="entry name" value="ADH_N"/>
    <property type="match status" value="1"/>
</dbReference>
<dbReference type="PROSITE" id="PS52019">
    <property type="entry name" value="PKS_MFAS_DH"/>
    <property type="match status" value="1"/>
</dbReference>
<dbReference type="InterPro" id="IPR016036">
    <property type="entry name" value="Malonyl_transacylase_ACP-bd"/>
</dbReference>
<dbReference type="InterPro" id="IPR042104">
    <property type="entry name" value="PKS_dehydratase_sf"/>
</dbReference>
<dbReference type="GO" id="GO:0004312">
    <property type="term" value="F:fatty acid synthase activity"/>
    <property type="evidence" value="ECO:0007669"/>
    <property type="project" value="TreeGrafter"/>
</dbReference>
<evidence type="ECO:0000256" key="5">
    <source>
        <dbReference type="ARBA" id="ARBA00022857"/>
    </source>
</evidence>
<dbReference type="InterPro" id="IPR032821">
    <property type="entry name" value="PKS_assoc"/>
</dbReference>
<accession>A0A5N6UIU2</accession>
<keyword evidence="3" id="KW-0489">Methyltransferase</keyword>